<dbReference type="Pfam" id="PF00072">
    <property type="entry name" value="Response_reg"/>
    <property type="match status" value="1"/>
</dbReference>
<keyword evidence="4" id="KW-0238">DNA-binding</keyword>
<evidence type="ECO:0000313" key="8">
    <source>
        <dbReference type="EMBL" id="RSD29196.1"/>
    </source>
</evidence>
<dbReference type="GO" id="GO:0003677">
    <property type="term" value="F:DNA binding"/>
    <property type="evidence" value="ECO:0007669"/>
    <property type="project" value="UniProtKB-KW"/>
</dbReference>
<feature type="domain" description="Response regulatory" evidence="7">
    <location>
        <begin position="3"/>
        <end position="119"/>
    </location>
</feature>
<dbReference type="FunFam" id="3.40.50.2300:FF:000001">
    <property type="entry name" value="DNA-binding response regulator PhoB"/>
    <property type="match status" value="1"/>
</dbReference>
<dbReference type="AlphaFoldDB" id="A0A3R9EFG6"/>
<dbReference type="CDD" id="cd17574">
    <property type="entry name" value="REC_OmpR"/>
    <property type="match status" value="1"/>
</dbReference>
<keyword evidence="2" id="KW-0902">Two-component regulatory system</keyword>
<dbReference type="OrthoDB" id="9797769at2"/>
<accession>A0A3R9EFG6</accession>
<organism evidence="8 9">
    <name type="scientific">Mesobacillus subterraneus</name>
    <dbReference type="NCBI Taxonomy" id="285983"/>
    <lineage>
        <taxon>Bacteria</taxon>
        <taxon>Bacillati</taxon>
        <taxon>Bacillota</taxon>
        <taxon>Bacilli</taxon>
        <taxon>Bacillales</taxon>
        <taxon>Bacillaceae</taxon>
        <taxon>Mesobacillus</taxon>
    </lineage>
</organism>
<evidence type="ECO:0000256" key="1">
    <source>
        <dbReference type="ARBA" id="ARBA00022553"/>
    </source>
</evidence>
<protein>
    <submittedName>
        <fullName evidence="8">Response regulator</fullName>
    </submittedName>
</protein>
<evidence type="ECO:0000256" key="4">
    <source>
        <dbReference type="ARBA" id="ARBA00023125"/>
    </source>
</evidence>
<evidence type="ECO:0000259" key="7">
    <source>
        <dbReference type="PROSITE" id="PS50110"/>
    </source>
</evidence>
<evidence type="ECO:0000256" key="6">
    <source>
        <dbReference type="PROSITE-ProRule" id="PRU00169"/>
    </source>
</evidence>
<keyword evidence="1 6" id="KW-0597">Phosphoprotein</keyword>
<reference evidence="9" key="1">
    <citation type="submission" date="2018-12" db="EMBL/GenBank/DDBJ databases">
        <title>Bacillus chawlae sp. nov., Bacillus glennii sp. nov., and Bacillus saganii sp. nov. Isolated from the Vehicle Assembly Building at Kennedy Space Center where the Viking Spacecraft were Assembled.</title>
        <authorList>
            <person name="Seuylemezian A."/>
            <person name="Vaishampayan P."/>
        </authorList>
    </citation>
    <scope>NUCLEOTIDE SEQUENCE [LARGE SCALE GENOMIC DNA]</scope>
    <source>
        <strain evidence="9">DSM 13966</strain>
    </source>
</reference>
<dbReference type="InterPro" id="IPR011006">
    <property type="entry name" value="CheY-like_superfamily"/>
</dbReference>
<dbReference type="InterPro" id="IPR050595">
    <property type="entry name" value="Bact_response_regulator"/>
</dbReference>
<dbReference type="GO" id="GO:0000160">
    <property type="term" value="P:phosphorelay signal transduction system"/>
    <property type="evidence" value="ECO:0007669"/>
    <property type="project" value="UniProtKB-KW"/>
</dbReference>
<dbReference type="PANTHER" id="PTHR44591:SF3">
    <property type="entry name" value="RESPONSE REGULATORY DOMAIN-CONTAINING PROTEIN"/>
    <property type="match status" value="1"/>
</dbReference>
<evidence type="ECO:0000313" key="9">
    <source>
        <dbReference type="Proteomes" id="UP000279911"/>
    </source>
</evidence>
<comment type="caution">
    <text evidence="8">The sequence shown here is derived from an EMBL/GenBank/DDBJ whole genome shotgun (WGS) entry which is preliminary data.</text>
</comment>
<dbReference type="RefSeq" id="WP_125478067.1">
    <property type="nucleotide sequence ID" value="NZ_RSFW01000002.1"/>
</dbReference>
<dbReference type="PANTHER" id="PTHR44591">
    <property type="entry name" value="STRESS RESPONSE REGULATOR PROTEIN 1"/>
    <property type="match status" value="1"/>
</dbReference>
<gene>
    <name evidence="8" type="ORF">EJA10_00655</name>
</gene>
<feature type="modified residue" description="4-aspartylphosphate" evidence="6">
    <location>
        <position position="52"/>
    </location>
</feature>
<dbReference type="SUPFAM" id="SSF52172">
    <property type="entry name" value="CheY-like"/>
    <property type="match status" value="1"/>
</dbReference>
<evidence type="ECO:0000256" key="5">
    <source>
        <dbReference type="ARBA" id="ARBA00023163"/>
    </source>
</evidence>
<evidence type="ECO:0000256" key="2">
    <source>
        <dbReference type="ARBA" id="ARBA00023012"/>
    </source>
</evidence>
<keyword evidence="5" id="KW-0804">Transcription</keyword>
<evidence type="ECO:0000256" key="3">
    <source>
        <dbReference type="ARBA" id="ARBA00023015"/>
    </source>
</evidence>
<dbReference type="PROSITE" id="PS50110">
    <property type="entry name" value="RESPONSE_REGULATORY"/>
    <property type="match status" value="1"/>
</dbReference>
<dbReference type="EMBL" id="RSFW01000002">
    <property type="protein sequence ID" value="RSD29196.1"/>
    <property type="molecule type" value="Genomic_DNA"/>
</dbReference>
<dbReference type="InterPro" id="IPR001789">
    <property type="entry name" value="Sig_transdc_resp-reg_receiver"/>
</dbReference>
<dbReference type="SMART" id="SM00448">
    <property type="entry name" value="REC"/>
    <property type="match status" value="1"/>
</dbReference>
<proteinExistence type="predicted"/>
<dbReference type="Gene3D" id="3.40.50.2300">
    <property type="match status" value="1"/>
</dbReference>
<sequence>MRRILLAEDEEILRMLIVDTLEEEEYHVDEAADGQEALDSLADVKYDLVIIDYMMPTYSGLEVIAEIRKGGLNTDVPILMLSAKSQLTEQERAMAAGADYFIAKPFSPHDLLQKVREILDDENIIQ</sequence>
<name>A0A3R9EFG6_9BACI</name>
<keyword evidence="3" id="KW-0805">Transcription regulation</keyword>
<dbReference type="Proteomes" id="UP000279911">
    <property type="component" value="Unassembled WGS sequence"/>
</dbReference>